<dbReference type="InterPro" id="IPR050109">
    <property type="entry name" value="HTH-type_TetR-like_transc_reg"/>
</dbReference>
<evidence type="ECO:0000259" key="3">
    <source>
        <dbReference type="PROSITE" id="PS50977"/>
    </source>
</evidence>
<dbReference type="RefSeq" id="WP_339094591.1">
    <property type="nucleotide sequence ID" value="NZ_CP149782.1"/>
</dbReference>
<dbReference type="GO" id="GO:0000976">
    <property type="term" value="F:transcription cis-regulatory region binding"/>
    <property type="evidence" value="ECO:0007669"/>
    <property type="project" value="TreeGrafter"/>
</dbReference>
<dbReference type="PROSITE" id="PS50977">
    <property type="entry name" value="HTH_TETR_2"/>
    <property type="match status" value="1"/>
</dbReference>
<evidence type="ECO:0000256" key="1">
    <source>
        <dbReference type="ARBA" id="ARBA00023125"/>
    </source>
</evidence>
<dbReference type="PANTHER" id="PTHR30055">
    <property type="entry name" value="HTH-TYPE TRANSCRIPTIONAL REGULATOR RUTR"/>
    <property type="match status" value="1"/>
</dbReference>
<dbReference type="SUPFAM" id="SSF46689">
    <property type="entry name" value="Homeodomain-like"/>
    <property type="match status" value="1"/>
</dbReference>
<name>A0AAU6Q021_9DEIO</name>
<keyword evidence="1 2" id="KW-0238">DNA-binding</keyword>
<dbReference type="Gene3D" id="1.10.357.10">
    <property type="entry name" value="Tetracycline Repressor, domain 2"/>
    <property type="match status" value="1"/>
</dbReference>
<dbReference type="Pfam" id="PF00440">
    <property type="entry name" value="TetR_N"/>
    <property type="match status" value="1"/>
</dbReference>
<accession>A0AAU6Q021</accession>
<protein>
    <submittedName>
        <fullName evidence="4">TetR/AcrR family transcriptional regulator</fullName>
    </submittedName>
</protein>
<dbReference type="PANTHER" id="PTHR30055:SF184">
    <property type="entry name" value="HTH-TYPE TRANSCRIPTIONAL REGULATOR ETHR"/>
    <property type="match status" value="1"/>
</dbReference>
<proteinExistence type="predicted"/>
<reference evidence="4" key="1">
    <citation type="submission" date="2024-03" db="EMBL/GenBank/DDBJ databases">
        <title>Deinococcus weizhi sp. nov., isolated from human skin.</title>
        <authorList>
            <person name="Wei Z."/>
            <person name="Tian F."/>
            <person name="Yang C."/>
            <person name="Xin L.T."/>
            <person name="Wen Z.J."/>
            <person name="Lan K.C."/>
            <person name="Yu L."/>
            <person name="Zhe W."/>
            <person name="Dan F.D."/>
            <person name="Jun W."/>
            <person name="Rui Z."/>
            <person name="Yong X.J."/>
            <person name="Ting Y."/>
            <person name="Wei X."/>
            <person name="Xu Z.G."/>
            <person name="Xin Z."/>
            <person name="Dong F.G."/>
            <person name="Ni X.M."/>
            <person name="Zheng M.G."/>
            <person name="Chun Y."/>
            <person name="Qian W.X."/>
        </authorList>
    </citation>
    <scope>NUCLEOTIDE SEQUENCE</scope>
    <source>
        <strain evidence="4">VB142</strain>
    </source>
</reference>
<evidence type="ECO:0000313" key="4">
    <source>
        <dbReference type="EMBL" id="WYF43696.1"/>
    </source>
</evidence>
<dbReference type="AlphaFoldDB" id="A0AAU6Q021"/>
<dbReference type="InterPro" id="IPR009057">
    <property type="entry name" value="Homeodomain-like_sf"/>
</dbReference>
<feature type="domain" description="HTH tetR-type" evidence="3">
    <location>
        <begin position="11"/>
        <end position="71"/>
    </location>
</feature>
<dbReference type="EMBL" id="CP149782">
    <property type="protein sequence ID" value="WYF43696.1"/>
    <property type="molecule type" value="Genomic_DNA"/>
</dbReference>
<gene>
    <name evidence="4" type="ORF">WDJ50_09730</name>
</gene>
<feature type="DNA-binding region" description="H-T-H motif" evidence="2">
    <location>
        <begin position="34"/>
        <end position="53"/>
    </location>
</feature>
<dbReference type="GO" id="GO:0003700">
    <property type="term" value="F:DNA-binding transcription factor activity"/>
    <property type="evidence" value="ECO:0007669"/>
    <property type="project" value="TreeGrafter"/>
</dbReference>
<sequence length="206" mass="23406">MPGTRRRLSADVRREQILETASALFTEQGFENIKMADIAEKLETSRPNIYTYYPSTEAILDTLLERAVGEYTNDLRQTLADNPGIDVTDIFHFLLRHREMLLLLHSGGGPKFRERRRKVDNTLDETTRLYLSGLVSDDEVRKSIDLILITQRAAILGMAYELVADGKEWNIDEVGQLVGVMLQAAYRHTFPGIEEALVQRGIKPQS</sequence>
<organism evidence="4">
    <name type="scientific">Deinococcus sp. VB142</name>
    <dbReference type="NCBI Taxonomy" id="3112952"/>
    <lineage>
        <taxon>Bacteria</taxon>
        <taxon>Thermotogati</taxon>
        <taxon>Deinococcota</taxon>
        <taxon>Deinococci</taxon>
        <taxon>Deinococcales</taxon>
        <taxon>Deinococcaceae</taxon>
        <taxon>Deinococcus</taxon>
    </lineage>
</organism>
<dbReference type="InterPro" id="IPR001647">
    <property type="entry name" value="HTH_TetR"/>
</dbReference>
<dbReference type="PRINTS" id="PR00455">
    <property type="entry name" value="HTHTETR"/>
</dbReference>
<evidence type="ECO:0000256" key="2">
    <source>
        <dbReference type="PROSITE-ProRule" id="PRU00335"/>
    </source>
</evidence>